<dbReference type="GO" id="GO:0005524">
    <property type="term" value="F:ATP binding"/>
    <property type="evidence" value="ECO:0007669"/>
    <property type="project" value="UniProtKB-UniRule"/>
</dbReference>
<feature type="domain" description="ATP-grasp" evidence="3">
    <location>
        <begin position="507"/>
        <end position="543"/>
    </location>
</feature>
<dbReference type="Pfam" id="PF13607">
    <property type="entry name" value="Succ_CoA_lig"/>
    <property type="match status" value="1"/>
</dbReference>
<dbReference type="Proteomes" id="UP000254875">
    <property type="component" value="Unassembled WGS sequence"/>
</dbReference>
<dbReference type="OrthoDB" id="9807426at2"/>
<dbReference type="FunFam" id="3.30.1490.20:FF:000020">
    <property type="entry name" value="Protein lysine acetyltransferase"/>
    <property type="match status" value="1"/>
</dbReference>
<organism evidence="4 5">
    <name type="scientific">Paraburkholderia lacunae</name>
    <dbReference type="NCBI Taxonomy" id="2211104"/>
    <lineage>
        <taxon>Bacteria</taxon>
        <taxon>Pseudomonadati</taxon>
        <taxon>Pseudomonadota</taxon>
        <taxon>Betaproteobacteria</taxon>
        <taxon>Burkholderiales</taxon>
        <taxon>Burkholderiaceae</taxon>
        <taxon>Paraburkholderia</taxon>
    </lineage>
</organism>
<dbReference type="Gene3D" id="3.30.1490.20">
    <property type="entry name" value="ATP-grasp fold, A domain"/>
    <property type="match status" value="1"/>
</dbReference>
<dbReference type="InterPro" id="IPR013815">
    <property type="entry name" value="ATP_grasp_subdomain_1"/>
</dbReference>
<dbReference type="SUPFAM" id="SSF52210">
    <property type="entry name" value="Succinyl-CoA synthetase domains"/>
    <property type="match status" value="2"/>
</dbReference>
<proteinExistence type="inferred from homology"/>
<keyword evidence="5" id="KW-1185">Reference proteome</keyword>
<dbReference type="InterPro" id="IPR016102">
    <property type="entry name" value="Succinyl-CoA_synth-like"/>
</dbReference>
<keyword evidence="2" id="KW-0547">Nucleotide-binding</keyword>
<comment type="caution">
    <text evidence="4">The sequence shown here is derived from an EMBL/GenBank/DDBJ whole genome shotgun (WGS) entry which is preliminary data.</text>
</comment>
<comment type="similarity">
    <text evidence="1">In the N-terminal section; belongs to the acetate CoA ligase alpha subunit family.</text>
</comment>
<dbReference type="InterPro" id="IPR043938">
    <property type="entry name" value="Ligase_CoA_dom"/>
</dbReference>
<evidence type="ECO:0000313" key="4">
    <source>
        <dbReference type="EMBL" id="RDK02030.1"/>
    </source>
</evidence>
<dbReference type="EMBL" id="QHKS01000008">
    <property type="protein sequence ID" value="RDK02030.1"/>
    <property type="molecule type" value="Genomic_DNA"/>
</dbReference>
<dbReference type="SUPFAM" id="SSF51735">
    <property type="entry name" value="NAD(P)-binding Rossmann-fold domains"/>
    <property type="match status" value="1"/>
</dbReference>
<dbReference type="InterPro" id="IPR036291">
    <property type="entry name" value="NAD(P)-bd_dom_sf"/>
</dbReference>
<accession>A0A370N8T9</accession>
<evidence type="ECO:0000259" key="3">
    <source>
        <dbReference type="PROSITE" id="PS50975"/>
    </source>
</evidence>
<reference evidence="5" key="1">
    <citation type="submission" date="2018-05" db="EMBL/GenBank/DDBJ databases">
        <authorList>
            <person name="Feng T."/>
        </authorList>
    </citation>
    <scope>NUCLEOTIDE SEQUENCE [LARGE SCALE GENOMIC DNA]</scope>
    <source>
        <strain evidence="5">S27</strain>
    </source>
</reference>
<dbReference type="SUPFAM" id="SSF56059">
    <property type="entry name" value="Glutathione synthetase ATP-binding domain-like"/>
    <property type="match status" value="1"/>
</dbReference>
<dbReference type="Gene3D" id="3.40.50.261">
    <property type="entry name" value="Succinyl-CoA synthetase domains"/>
    <property type="match status" value="2"/>
</dbReference>
<dbReference type="Pfam" id="PF19045">
    <property type="entry name" value="Ligase_CoA_2"/>
    <property type="match status" value="1"/>
</dbReference>
<dbReference type="GO" id="GO:0043758">
    <property type="term" value="F:acetate-CoA ligase (ADP-forming) activity"/>
    <property type="evidence" value="ECO:0007669"/>
    <property type="project" value="InterPro"/>
</dbReference>
<dbReference type="Gene3D" id="3.40.50.720">
    <property type="entry name" value="NAD(P)-binding Rossmann-like Domain"/>
    <property type="match status" value="1"/>
</dbReference>
<dbReference type="Pfam" id="PF13549">
    <property type="entry name" value="ATP-grasp_5"/>
    <property type="match status" value="1"/>
</dbReference>
<dbReference type="PROSITE" id="PS50975">
    <property type="entry name" value="ATP_GRASP"/>
    <property type="match status" value="1"/>
</dbReference>
<evidence type="ECO:0000256" key="2">
    <source>
        <dbReference type="PROSITE-ProRule" id="PRU00409"/>
    </source>
</evidence>
<dbReference type="AlphaFoldDB" id="A0A370N8T9"/>
<dbReference type="GO" id="GO:0046872">
    <property type="term" value="F:metal ion binding"/>
    <property type="evidence" value="ECO:0007669"/>
    <property type="project" value="InterPro"/>
</dbReference>
<gene>
    <name evidence="4" type="ORF">DLM46_13840</name>
</gene>
<evidence type="ECO:0000256" key="1">
    <source>
        <dbReference type="ARBA" id="ARBA00060888"/>
    </source>
</evidence>
<dbReference type="PANTHER" id="PTHR42793:SF1">
    <property type="entry name" value="PEPTIDYL-LYSINE N-ACETYLTRANSFERASE PATZ"/>
    <property type="match status" value="1"/>
</dbReference>
<dbReference type="InterPro" id="IPR003781">
    <property type="entry name" value="CoA-bd"/>
</dbReference>
<dbReference type="Pfam" id="PF13380">
    <property type="entry name" value="CoA_binding_2"/>
    <property type="match status" value="1"/>
</dbReference>
<keyword evidence="2" id="KW-0067">ATP-binding</keyword>
<evidence type="ECO:0000313" key="5">
    <source>
        <dbReference type="Proteomes" id="UP000254875"/>
    </source>
</evidence>
<sequence length="722" mass="76795">MNMTQSEARPAATGQAVARLLRPASIAIVGASPTQGALGASVLANLERNDYPGQIFLVNPKRDEINGRPCVKSIEQLPDGIDVAVLAIPQAAVLDAVRQLAARNVGAVVVFSAGFAEAGPEGIAQQQEIARIAAQSGMLVEGPNCLGCINYLERVPLTFIETDVSAEQASRNRSQPAIGILSQSGAMMAVLNTTLASRDLPLSYAVSTGNEAASHLEDYLQFLLDDPGTRVIAIIAEQFRQPGRLLEFACNARRAGKLLVLLHPGRSAAARASAATHTGAMAGDYSLMRTKVERAGIVIAQTLEELGDIAEIGLRCARLPTRGAAVLGESGAFKALCLDICEDLGLELPVIDGDDSPALRAAMPPFVAVSNPLDLTAQGLVDPELYYRTLSALFDDDRFSAVVIGLIQTDPVTCAIKMPSVLRAVRELRPHKPVICAGLDEGAVVPSEYIDQMRELGIPYFPSTERAFRAVARLSELGTRDFAKAAFEPIAVDVPRQSCVVPEYRAKQILAPLGIPFALGELATSLGAARKIAERIGYPVALKIQAAELSHKSDVGGVVLGVSEARALEAAWVRLHDNVKRHAPCAALEGVLVEAMGERGVEMIVGARHDLQWGPVILVGFGGVTAELTRDVRLLPHDLPKEAVMREIDRLKSAPLLHGYRGAPALDIGALANVVVRLGALLQAEPGIREVDLNPVVVYPQGQGVLALDALMLLETNHRTDR</sequence>
<dbReference type="PANTHER" id="PTHR42793">
    <property type="entry name" value="COA BINDING DOMAIN CONTAINING PROTEIN"/>
    <property type="match status" value="1"/>
</dbReference>
<dbReference type="SMART" id="SM00881">
    <property type="entry name" value="CoA_binding"/>
    <property type="match status" value="1"/>
</dbReference>
<protein>
    <submittedName>
        <fullName evidence="4">CoA-binding protein</fullName>
    </submittedName>
</protein>
<dbReference type="InterPro" id="IPR032875">
    <property type="entry name" value="Succ_CoA_lig_flav_dom"/>
</dbReference>
<dbReference type="InterPro" id="IPR011761">
    <property type="entry name" value="ATP-grasp"/>
</dbReference>
<dbReference type="Gene3D" id="3.30.470.20">
    <property type="entry name" value="ATP-grasp fold, B domain"/>
    <property type="match status" value="1"/>
</dbReference>
<name>A0A370N8T9_9BURK</name>